<dbReference type="SUPFAM" id="SSF53686">
    <property type="entry name" value="Tryptophan synthase beta subunit-like PLP-dependent enzymes"/>
    <property type="match status" value="1"/>
</dbReference>
<keyword evidence="8" id="KW-1133">Transmembrane helix</keyword>
<dbReference type="FunFam" id="3.40.50.1100:FF:000096">
    <property type="entry name" value="Related to cysteine synthase"/>
    <property type="match status" value="1"/>
</dbReference>
<dbReference type="InterPro" id="IPR001926">
    <property type="entry name" value="TrpB-like_PALP"/>
</dbReference>
<dbReference type="Pfam" id="PF00291">
    <property type="entry name" value="PALP"/>
    <property type="match status" value="2"/>
</dbReference>
<keyword evidence="6" id="KW-0812">Transmembrane</keyword>
<evidence type="ECO:0000256" key="5">
    <source>
        <dbReference type="ARBA" id="ARBA00022679"/>
    </source>
</evidence>
<evidence type="ECO:0000256" key="9">
    <source>
        <dbReference type="ARBA" id="ARBA00023128"/>
    </source>
</evidence>
<keyword evidence="5" id="KW-0808">Transferase</keyword>
<keyword evidence="9" id="KW-0496">Mitochondrion</keyword>
<evidence type="ECO:0000256" key="11">
    <source>
        <dbReference type="ARBA" id="ARBA00047931"/>
    </source>
</evidence>
<comment type="similarity">
    <text evidence="3">Belongs to the cysteine synthase/cystathionine beta-synthase family.</text>
</comment>
<evidence type="ECO:0000256" key="7">
    <source>
        <dbReference type="ARBA" id="ARBA00022787"/>
    </source>
</evidence>
<dbReference type="GO" id="GO:0004124">
    <property type="term" value="F:cysteine synthase activity"/>
    <property type="evidence" value="ECO:0007669"/>
    <property type="project" value="UniProtKB-EC"/>
</dbReference>
<comment type="catalytic activity">
    <reaction evidence="11">
        <text>O-acetyl-L-serine + hydrogen sulfide = L-cysteine + acetate</text>
        <dbReference type="Rhea" id="RHEA:14829"/>
        <dbReference type="ChEBI" id="CHEBI:29919"/>
        <dbReference type="ChEBI" id="CHEBI:30089"/>
        <dbReference type="ChEBI" id="CHEBI:35235"/>
        <dbReference type="ChEBI" id="CHEBI:58340"/>
        <dbReference type="EC" id="2.5.1.47"/>
    </reaction>
</comment>
<dbReference type="GO" id="GO:0006535">
    <property type="term" value="P:cysteine biosynthetic process from serine"/>
    <property type="evidence" value="ECO:0007669"/>
    <property type="project" value="InterPro"/>
</dbReference>
<protein>
    <recommendedName>
        <fullName evidence="4">cysteine synthase</fullName>
        <ecNumber evidence="4">2.5.1.47</ecNumber>
    </recommendedName>
    <alternativeName>
        <fullName evidence="12">Cysteine synthase-like protein</fullName>
    </alternativeName>
</protein>
<comment type="subcellular location">
    <subcellularLocation>
        <location evidence="2">Mitochondrion outer membrane</location>
        <topology evidence="2">Single-pass membrane protein</topology>
    </subcellularLocation>
</comment>
<sequence length="423" mass="45825">MTSALARSTENIVSASAELRGRLVLCSEILDGVTGLIGNTPLVRISSLSEALGIEILGKAEFLNPGGSVKDRVALRMIQDAERQGLLHPRTGSRIFEGTVGSTGISIATIARARAAIIMPDDVAEEKVKALLCLGAEVRRVRPASIVDQKQNMARQAALQFGVEDVAEGIEGMQLSHEIPTGSPSLVTTETLRAQTGERIVDDQDDGPASKPRGFFADQFENKSNFYAHYEGTGPEIWRQTSGKLHAFVSGAGTGGTIGGVGHYIKSMNKDIKVVLADPEGSGLFNKVKYNVMYDRREAEGTKRRHQVDTVVEGIGINRMTNNVSLALPIVDDAFRITDAEAVAMSRYLIKHDGLFLGSSSACNLVACVKLARLLGWKEGQTIVTVLCDSGTRHYSKFWNDDYLRRANIPIDETLIETLLNTP</sequence>
<dbReference type="InterPro" id="IPR050214">
    <property type="entry name" value="Cys_Synth/Cystath_Beta-Synth"/>
</dbReference>
<dbReference type="InParanoid" id="A0A0C3P7M2"/>
<dbReference type="AlphaFoldDB" id="A0A0C3P7M2"/>
<name>A0A0C3P7M2_PISTI</name>
<evidence type="ECO:0000256" key="4">
    <source>
        <dbReference type="ARBA" id="ARBA00012681"/>
    </source>
</evidence>
<keyword evidence="15" id="KW-1185">Reference proteome</keyword>
<evidence type="ECO:0000256" key="12">
    <source>
        <dbReference type="ARBA" id="ARBA00078545"/>
    </source>
</evidence>
<reference evidence="15" key="2">
    <citation type="submission" date="2015-01" db="EMBL/GenBank/DDBJ databases">
        <title>Evolutionary Origins and Diversification of the Mycorrhizal Mutualists.</title>
        <authorList>
            <consortium name="DOE Joint Genome Institute"/>
            <consortium name="Mycorrhizal Genomics Consortium"/>
            <person name="Kohler A."/>
            <person name="Kuo A."/>
            <person name="Nagy L.G."/>
            <person name="Floudas D."/>
            <person name="Copeland A."/>
            <person name="Barry K.W."/>
            <person name="Cichocki N."/>
            <person name="Veneault-Fourrey C."/>
            <person name="LaButti K."/>
            <person name="Lindquist E.A."/>
            <person name="Lipzen A."/>
            <person name="Lundell T."/>
            <person name="Morin E."/>
            <person name="Murat C."/>
            <person name="Riley R."/>
            <person name="Ohm R."/>
            <person name="Sun H."/>
            <person name="Tunlid A."/>
            <person name="Henrissat B."/>
            <person name="Grigoriev I.V."/>
            <person name="Hibbett D.S."/>
            <person name="Martin F."/>
        </authorList>
    </citation>
    <scope>NUCLEOTIDE SEQUENCE [LARGE SCALE GENOMIC DNA]</scope>
    <source>
        <strain evidence="15">Marx 270</strain>
    </source>
</reference>
<feature type="domain" description="Tryptophan synthase beta chain-like PALP" evidence="13">
    <location>
        <begin position="33"/>
        <end position="160"/>
    </location>
</feature>
<dbReference type="FunCoup" id="A0A0C3P7M2">
    <property type="interactions" value="256"/>
</dbReference>
<evidence type="ECO:0000256" key="1">
    <source>
        <dbReference type="ARBA" id="ARBA00001933"/>
    </source>
</evidence>
<dbReference type="CDD" id="cd01561">
    <property type="entry name" value="CBS_like"/>
    <property type="match status" value="1"/>
</dbReference>
<dbReference type="GO" id="GO:0005741">
    <property type="term" value="C:mitochondrial outer membrane"/>
    <property type="evidence" value="ECO:0007669"/>
    <property type="project" value="UniProtKB-SubCell"/>
</dbReference>
<evidence type="ECO:0000256" key="10">
    <source>
        <dbReference type="ARBA" id="ARBA00023136"/>
    </source>
</evidence>
<dbReference type="STRING" id="870435.A0A0C3P7M2"/>
<keyword evidence="7" id="KW-1000">Mitochondrion outer membrane</keyword>
<evidence type="ECO:0000313" key="14">
    <source>
        <dbReference type="EMBL" id="KIO09410.1"/>
    </source>
</evidence>
<evidence type="ECO:0000259" key="13">
    <source>
        <dbReference type="Pfam" id="PF00291"/>
    </source>
</evidence>
<reference evidence="14 15" key="1">
    <citation type="submission" date="2014-04" db="EMBL/GenBank/DDBJ databases">
        <authorList>
            <consortium name="DOE Joint Genome Institute"/>
            <person name="Kuo A."/>
            <person name="Kohler A."/>
            <person name="Costa M.D."/>
            <person name="Nagy L.G."/>
            <person name="Floudas D."/>
            <person name="Copeland A."/>
            <person name="Barry K.W."/>
            <person name="Cichocki N."/>
            <person name="Veneault-Fourrey C."/>
            <person name="LaButti K."/>
            <person name="Lindquist E.A."/>
            <person name="Lipzen A."/>
            <person name="Lundell T."/>
            <person name="Morin E."/>
            <person name="Murat C."/>
            <person name="Sun H."/>
            <person name="Tunlid A."/>
            <person name="Henrissat B."/>
            <person name="Grigoriev I.V."/>
            <person name="Hibbett D.S."/>
            <person name="Martin F."/>
            <person name="Nordberg H.P."/>
            <person name="Cantor M.N."/>
            <person name="Hua S.X."/>
        </authorList>
    </citation>
    <scope>NUCLEOTIDE SEQUENCE [LARGE SCALE GENOMIC DNA]</scope>
    <source>
        <strain evidence="14 15">Marx 270</strain>
    </source>
</reference>
<evidence type="ECO:0000256" key="2">
    <source>
        <dbReference type="ARBA" id="ARBA00004572"/>
    </source>
</evidence>
<dbReference type="Gene3D" id="3.40.50.1100">
    <property type="match status" value="4"/>
</dbReference>
<dbReference type="InterPro" id="IPR036052">
    <property type="entry name" value="TrpB-like_PALP_sf"/>
</dbReference>
<evidence type="ECO:0000256" key="6">
    <source>
        <dbReference type="ARBA" id="ARBA00022692"/>
    </source>
</evidence>
<dbReference type="PROSITE" id="PS00901">
    <property type="entry name" value="CYS_SYNTHASE"/>
    <property type="match status" value="1"/>
</dbReference>
<dbReference type="PANTHER" id="PTHR10314">
    <property type="entry name" value="CYSTATHIONINE BETA-SYNTHASE"/>
    <property type="match status" value="1"/>
</dbReference>
<dbReference type="OrthoDB" id="10259545at2759"/>
<accession>A0A0C3P7M2</accession>
<evidence type="ECO:0000256" key="8">
    <source>
        <dbReference type="ARBA" id="ARBA00022989"/>
    </source>
</evidence>
<proteinExistence type="inferred from homology"/>
<organism evidence="14 15">
    <name type="scientific">Pisolithus tinctorius Marx 270</name>
    <dbReference type="NCBI Taxonomy" id="870435"/>
    <lineage>
        <taxon>Eukaryota</taxon>
        <taxon>Fungi</taxon>
        <taxon>Dikarya</taxon>
        <taxon>Basidiomycota</taxon>
        <taxon>Agaricomycotina</taxon>
        <taxon>Agaricomycetes</taxon>
        <taxon>Agaricomycetidae</taxon>
        <taxon>Boletales</taxon>
        <taxon>Sclerodermatineae</taxon>
        <taxon>Pisolithaceae</taxon>
        <taxon>Pisolithus</taxon>
    </lineage>
</organism>
<gene>
    <name evidence="14" type="ORF">M404DRAFT_14041</name>
</gene>
<evidence type="ECO:0000313" key="15">
    <source>
        <dbReference type="Proteomes" id="UP000054217"/>
    </source>
</evidence>
<dbReference type="EMBL" id="KN831954">
    <property type="protein sequence ID" value="KIO09410.1"/>
    <property type="molecule type" value="Genomic_DNA"/>
</dbReference>
<dbReference type="Proteomes" id="UP000054217">
    <property type="component" value="Unassembled WGS sequence"/>
</dbReference>
<dbReference type="InterPro" id="IPR001216">
    <property type="entry name" value="P-phosphate_BS"/>
</dbReference>
<keyword evidence="10" id="KW-0472">Membrane</keyword>
<feature type="domain" description="Tryptophan synthase beta chain-like PALP" evidence="13">
    <location>
        <begin position="211"/>
        <end position="389"/>
    </location>
</feature>
<evidence type="ECO:0000256" key="3">
    <source>
        <dbReference type="ARBA" id="ARBA00007103"/>
    </source>
</evidence>
<dbReference type="HOGENOM" id="CLU_021018_1_0_1"/>
<dbReference type="EC" id="2.5.1.47" evidence="4"/>
<comment type="cofactor">
    <cofactor evidence="1">
        <name>pyridoxal 5'-phosphate</name>
        <dbReference type="ChEBI" id="CHEBI:597326"/>
    </cofactor>
</comment>